<dbReference type="CDD" id="cd16914">
    <property type="entry name" value="EcfT"/>
    <property type="match status" value="1"/>
</dbReference>
<keyword evidence="5 6" id="KW-0472">Membrane</keyword>
<dbReference type="InterPro" id="IPR052770">
    <property type="entry name" value="Cobalt_transport_CbiQ"/>
</dbReference>
<evidence type="ECO:0000256" key="6">
    <source>
        <dbReference type="SAM" id="Phobius"/>
    </source>
</evidence>
<keyword evidence="3 6" id="KW-0812">Transmembrane</keyword>
<dbReference type="RefSeq" id="WP_092726466.1">
    <property type="nucleotide sequence ID" value="NZ_FNGW01000006.1"/>
</dbReference>
<keyword evidence="8" id="KW-1185">Reference proteome</keyword>
<dbReference type="Proteomes" id="UP000199068">
    <property type="component" value="Unassembled WGS sequence"/>
</dbReference>
<gene>
    <name evidence="7" type="ORF">SAMN04515677_1065</name>
</gene>
<dbReference type="EMBL" id="FNGW01000006">
    <property type="protein sequence ID" value="SDM16037.1"/>
    <property type="molecule type" value="Genomic_DNA"/>
</dbReference>
<proteinExistence type="predicted"/>
<dbReference type="PANTHER" id="PTHR43723:SF1">
    <property type="entry name" value="COBALT TRANSPORT PROTEIN CBIQ"/>
    <property type="match status" value="1"/>
</dbReference>
<feature type="transmembrane region" description="Helical" evidence="6">
    <location>
        <begin position="116"/>
        <end position="136"/>
    </location>
</feature>
<evidence type="ECO:0000256" key="4">
    <source>
        <dbReference type="ARBA" id="ARBA00022989"/>
    </source>
</evidence>
<sequence length="232" mass="26790">MLLIDKYAYTNSLTEINPKIKGSIGLIFLIISMAFKNIFCLISIITFMSSLIVFLAKIDLKSYLKLVKIPMYFLIMGVLINLINISFDSKGLIYSLNIMSLNIGISNKSIITSVHILFRAIACLTCIYFFILTTPFNQIIFLLKKLHISDTVIELSMLVYRFIFIFLEEVSDIRKSQQLRFGYINLKTSYNSIGILGNMLFKRMMKRYDEMCISLDIKLYDSKFHIVGDENV</sequence>
<dbReference type="GO" id="GO:0043190">
    <property type="term" value="C:ATP-binding cassette (ABC) transporter complex"/>
    <property type="evidence" value="ECO:0007669"/>
    <property type="project" value="InterPro"/>
</dbReference>
<dbReference type="Pfam" id="PF02361">
    <property type="entry name" value="CbiQ"/>
    <property type="match status" value="1"/>
</dbReference>
<accession>A0A1G9QZL5</accession>
<evidence type="ECO:0000256" key="5">
    <source>
        <dbReference type="ARBA" id="ARBA00023136"/>
    </source>
</evidence>
<protein>
    <submittedName>
        <fullName evidence="7">Cobalt/nickel transport system permease protein</fullName>
    </submittedName>
</protein>
<dbReference type="InterPro" id="IPR003339">
    <property type="entry name" value="ABC/ECF_trnsptr_transmembrane"/>
</dbReference>
<evidence type="ECO:0000256" key="2">
    <source>
        <dbReference type="ARBA" id="ARBA00022475"/>
    </source>
</evidence>
<comment type="subcellular location">
    <subcellularLocation>
        <location evidence="1">Cell membrane</location>
        <topology evidence="1">Multi-pass membrane protein</topology>
    </subcellularLocation>
</comment>
<keyword evidence="2" id="KW-1003">Cell membrane</keyword>
<dbReference type="NCBIfam" id="TIGR02454">
    <property type="entry name" value="ECF_T_CbiQ"/>
    <property type="match status" value="1"/>
</dbReference>
<evidence type="ECO:0000313" key="8">
    <source>
        <dbReference type="Proteomes" id="UP000199068"/>
    </source>
</evidence>
<reference evidence="7 8" key="1">
    <citation type="submission" date="2016-10" db="EMBL/GenBank/DDBJ databases">
        <authorList>
            <person name="de Groot N.N."/>
        </authorList>
    </citation>
    <scope>NUCLEOTIDE SEQUENCE [LARGE SCALE GENOMIC DNA]</scope>
    <source>
        <strain evidence="7 8">DSM 797</strain>
    </source>
</reference>
<evidence type="ECO:0000256" key="3">
    <source>
        <dbReference type="ARBA" id="ARBA00022692"/>
    </source>
</evidence>
<keyword evidence="4 6" id="KW-1133">Transmembrane helix</keyword>
<organism evidence="7 8">
    <name type="scientific">Romboutsia lituseburensis DSM 797</name>
    <dbReference type="NCBI Taxonomy" id="1121325"/>
    <lineage>
        <taxon>Bacteria</taxon>
        <taxon>Bacillati</taxon>
        <taxon>Bacillota</taxon>
        <taxon>Clostridia</taxon>
        <taxon>Peptostreptococcales</taxon>
        <taxon>Peptostreptococcaceae</taxon>
        <taxon>Romboutsia</taxon>
    </lineage>
</organism>
<evidence type="ECO:0000313" key="7">
    <source>
        <dbReference type="EMBL" id="SDM16037.1"/>
    </source>
</evidence>
<dbReference type="InterPro" id="IPR012809">
    <property type="entry name" value="ECF_CbiQ"/>
</dbReference>
<feature type="transmembrane region" description="Helical" evidence="6">
    <location>
        <begin position="24"/>
        <end position="57"/>
    </location>
</feature>
<dbReference type="STRING" id="1121325.SAMN04515677_1065"/>
<dbReference type="AlphaFoldDB" id="A0A1G9QZL5"/>
<evidence type="ECO:0000256" key="1">
    <source>
        <dbReference type="ARBA" id="ARBA00004651"/>
    </source>
</evidence>
<dbReference type="GO" id="GO:0006824">
    <property type="term" value="P:cobalt ion transport"/>
    <property type="evidence" value="ECO:0007669"/>
    <property type="project" value="InterPro"/>
</dbReference>
<dbReference type="PANTHER" id="PTHR43723">
    <property type="entry name" value="COBALT TRANSPORT PROTEIN CBIQ"/>
    <property type="match status" value="1"/>
</dbReference>
<name>A0A1G9QZL5_9FIRM</name>
<feature type="transmembrane region" description="Helical" evidence="6">
    <location>
        <begin position="69"/>
        <end position="87"/>
    </location>
</feature>